<feature type="transmembrane region" description="Helical" evidence="1">
    <location>
        <begin position="170"/>
        <end position="192"/>
    </location>
</feature>
<dbReference type="Pfam" id="PF04854">
    <property type="entry name" value="DUF624"/>
    <property type="match status" value="1"/>
</dbReference>
<accession>A0A290Z3N8</accession>
<evidence type="ECO:0000313" key="2">
    <source>
        <dbReference type="EMBL" id="ATE53563.1"/>
    </source>
</evidence>
<proteinExistence type="predicted"/>
<protein>
    <submittedName>
        <fullName evidence="2">Glycosyl transferase</fullName>
    </submittedName>
</protein>
<keyword evidence="1" id="KW-1133">Transmembrane helix</keyword>
<evidence type="ECO:0000313" key="3">
    <source>
        <dbReference type="Proteomes" id="UP000218505"/>
    </source>
</evidence>
<sequence length="228" mass="24319">MTGRRDPAAEIGPGFLSRVSAVVHWFVVLELLLALTCAPALVGLLFLADGPGNAVLAGLCLAPVGPALSAAVFAWRRFLTDRDLSPARHFWRGYRLNAVDVLRWWLPALLVLSLVGFTLSTVDLAGVPRWYALLLALAAAGVLVWSAQALALSSVLALRTRDLVRLASYYLFARPSTAVGALALVVVVLGAVRFGSDWAPLLLASPLALALLRTAEPALRDATERFTA</sequence>
<keyword evidence="3" id="KW-1185">Reference proteome</keyword>
<keyword evidence="1" id="KW-0472">Membrane</keyword>
<gene>
    <name evidence="2" type="ORF">CNX65_09875</name>
</gene>
<dbReference type="KEGG" id="apre:CNX65_09875"/>
<name>A0A290Z3N8_9PSEU</name>
<feature type="transmembrane region" description="Helical" evidence="1">
    <location>
        <begin position="54"/>
        <end position="75"/>
    </location>
</feature>
<dbReference type="Proteomes" id="UP000218505">
    <property type="component" value="Chromosome"/>
</dbReference>
<evidence type="ECO:0000256" key="1">
    <source>
        <dbReference type="SAM" id="Phobius"/>
    </source>
</evidence>
<organism evidence="2 3">
    <name type="scientific">Actinosynnema pretiosum</name>
    <dbReference type="NCBI Taxonomy" id="42197"/>
    <lineage>
        <taxon>Bacteria</taxon>
        <taxon>Bacillati</taxon>
        <taxon>Actinomycetota</taxon>
        <taxon>Actinomycetes</taxon>
        <taxon>Pseudonocardiales</taxon>
        <taxon>Pseudonocardiaceae</taxon>
        <taxon>Actinosynnema</taxon>
    </lineage>
</organism>
<keyword evidence="2" id="KW-0808">Transferase</keyword>
<dbReference type="InterPro" id="IPR006938">
    <property type="entry name" value="DUF624"/>
</dbReference>
<feature type="transmembrane region" description="Helical" evidence="1">
    <location>
        <begin position="21"/>
        <end position="48"/>
    </location>
</feature>
<dbReference type="EMBL" id="CP023445">
    <property type="protein sequence ID" value="ATE53563.1"/>
    <property type="molecule type" value="Genomic_DNA"/>
</dbReference>
<reference evidence="2" key="1">
    <citation type="submission" date="2017-09" db="EMBL/GenBank/DDBJ databases">
        <title>Complete Genome Sequence of ansamitocin-producing Bacterium Actinosynnema pretiosum X47.</title>
        <authorList>
            <person name="Cao G."/>
            <person name="Zong G."/>
            <person name="Zhong C."/>
            <person name="Fu J."/>
        </authorList>
    </citation>
    <scope>NUCLEOTIDE SEQUENCE [LARGE SCALE GENOMIC DNA]</scope>
    <source>
        <strain evidence="2">X47</strain>
    </source>
</reference>
<keyword evidence="1" id="KW-0812">Transmembrane</keyword>
<dbReference type="RefSeq" id="WP_096492503.1">
    <property type="nucleotide sequence ID" value="NZ_CP023445.1"/>
</dbReference>
<dbReference type="AlphaFoldDB" id="A0A290Z3N8"/>
<dbReference type="GO" id="GO:0016740">
    <property type="term" value="F:transferase activity"/>
    <property type="evidence" value="ECO:0007669"/>
    <property type="project" value="UniProtKB-KW"/>
</dbReference>
<feature type="transmembrane region" description="Helical" evidence="1">
    <location>
        <begin position="131"/>
        <end position="158"/>
    </location>
</feature>
<feature type="transmembrane region" description="Helical" evidence="1">
    <location>
        <begin position="96"/>
        <end position="119"/>
    </location>
</feature>